<keyword evidence="1" id="KW-1133">Transmembrane helix</keyword>
<name>A0ABQ4QQD2_9HYPH</name>
<dbReference type="Gene3D" id="3.40.190.10">
    <property type="entry name" value="Periplasmic binding protein-like II"/>
    <property type="match status" value="2"/>
</dbReference>
<protein>
    <recommendedName>
        <fullName evidence="4">C4-dicarboxylate ABC transporter substrate-binding protein</fullName>
    </recommendedName>
</protein>
<evidence type="ECO:0000313" key="2">
    <source>
        <dbReference type="EMBL" id="GJD47105.1"/>
    </source>
</evidence>
<keyword evidence="1" id="KW-0472">Membrane</keyword>
<gene>
    <name evidence="2" type="ORF">AFCDBAGC_4990</name>
</gene>
<organism evidence="2 3">
    <name type="scientific">Methylobacterium cerastii</name>
    <dbReference type="NCBI Taxonomy" id="932741"/>
    <lineage>
        <taxon>Bacteria</taxon>
        <taxon>Pseudomonadati</taxon>
        <taxon>Pseudomonadota</taxon>
        <taxon>Alphaproteobacteria</taxon>
        <taxon>Hyphomicrobiales</taxon>
        <taxon>Methylobacteriaceae</taxon>
        <taxon>Methylobacterium</taxon>
    </lineage>
</organism>
<keyword evidence="1" id="KW-0812">Transmembrane</keyword>
<dbReference type="PANTHER" id="PTHR42941:SF1">
    <property type="entry name" value="SLL1037 PROTEIN"/>
    <property type="match status" value="1"/>
</dbReference>
<evidence type="ECO:0000313" key="3">
    <source>
        <dbReference type="Proteomes" id="UP001055117"/>
    </source>
</evidence>
<evidence type="ECO:0000256" key="1">
    <source>
        <dbReference type="SAM" id="Phobius"/>
    </source>
</evidence>
<dbReference type="InterPro" id="IPR011852">
    <property type="entry name" value="TRAP_TAXI"/>
</dbReference>
<evidence type="ECO:0008006" key="4">
    <source>
        <dbReference type="Google" id="ProtNLM"/>
    </source>
</evidence>
<dbReference type="EMBL" id="BPQG01000115">
    <property type="protein sequence ID" value="GJD47105.1"/>
    <property type="molecule type" value="Genomic_DNA"/>
</dbReference>
<reference evidence="2 3" key="1">
    <citation type="journal article" date="2021" name="Front. Microbiol.">
        <title>Comprehensive Comparative Genomics and Phenotyping of Methylobacterium Species.</title>
        <authorList>
            <person name="Alessa O."/>
            <person name="Ogura Y."/>
            <person name="Fujitani Y."/>
            <person name="Takami H."/>
            <person name="Hayashi T."/>
            <person name="Sahin N."/>
            <person name="Tani A."/>
        </authorList>
    </citation>
    <scope>NUCLEOTIDE SEQUENCE [LARGE SCALE GENOMIC DNA]</scope>
    <source>
        <strain evidence="2 3">DSM 23679</strain>
    </source>
</reference>
<proteinExistence type="predicted"/>
<dbReference type="Proteomes" id="UP001055117">
    <property type="component" value="Unassembled WGS sequence"/>
</dbReference>
<sequence length="461" mass="49158">MRKVGSPIRRVVWLCAPLLALAVAGLAYAYLSRPTTLVVAVAPNGGSEPALMRAYAEALSKGKASIRLRIVPYGGVRESAEALRDGKADLAVVRPDVSMPRNGLTLAVLREQATFVVAPRQAGIDGFPALAGKRLGILASRKADHALVRSLVERHGLDLRTDVPEGDVPGRTVALVPVEEGDLGRFLSEGRIAAVILLTTPTSAAAQRIVGIVRGEDANGEATLFGAPDAASTLARLPRLQAVTIPAGLYDGQPRLPAEDVPTVGSSYRLMARSTLSRSVAAEVTQHLFEMRTLLSEAAPAAEDVTHPAYDTTVGATSARLPIHPGAIDYYEREQESFIERYESWIYLVAILGGGLGSVAAWLRQRVGRVRRERIEVATLRLLEIRSNARNATDRVRLEAMAGETDDLAASIARHAMRRTSEPRTLAAATLAVDAARSTIARRLGRPMDAGATADRCGEGA</sequence>
<dbReference type="Pfam" id="PF16868">
    <property type="entry name" value="NMT1_3"/>
    <property type="match status" value="1"/>
</dbReference>
<dbReference type="SUPFAM" id="SSF53850">
    <property type="entry name" value="Periplasmic binding protein-like II"/>
    <property type="match status" value="1"/>
</dbReference>
<accession>A0ABQ4QQD2</accession>
<dbReference type="PANTHER" id="PTHR42941">
    <property type="entry name" value="SLL1037 PROTEIN"/>
    <property type="match status" value="1"/>
</dbReference>
<dbReference type="RefSeq" id="WP_373322611.1">
    <property type="nucleotide sequence ID" value="NZ_BPQG01000115.1"/>
</dbReference>
<keyword evidence="3" id="KW-1185">Reference proteome</keyword>
<comment type="caution">
    <text evidence="2">The sequence shown here is derived from an EMBL/GenBank/DDBJ whole genome shotgun (WGS) entry which is preliminary data.</text>
</comment>
<feature type="transmembrane region" description="Helical" evidence="1">
    <location>
        <begin position="345"/>
        <end position="363"/>
    </location>
</feature>